<dbReference type="RefSeq" id="XP_007773992.1">
    <property type="nucleotide sequence ID" value="XM_007775802.1"/>
</dbReference>
<keyword evidence="3 6" id="KW-0719">Serine esterase</keyword>
<feature type="compositionally biased region" description="Low complexity" evidence="8">
    <location>
        <begin position="41"/>
        <end position="53"/>
    </location>
</feature>
<sequence>MSDLYRSALSSRIAKLPLNPPDDGSEDNEEEEAANSIGDLPSSSSNMAPPSISRQRRKPKTPDSAYSPLSASSCFEQAVMVSVPTTGLDIRVYYTPPSTKSGNSGPGTVAILHPGAGYSGLTFALAAQEITRTTKGDLGVLALDPRGHGKTSSHPKPTSGVEDLSIDKIVQDFVELVKVLYPDAKSAPTLLLTGHSMGGSVVTRASPLLQDAGYNIAGVAVLDVVEGFAIEALPHMNTLLNSRPSGFDSVEHGVEWHISNNQIHNLASARISVPATLVTNDTQRGPAVLWRTPLRDTAPYWEGWFKGLSESFLSVRTARVLILAGTERLDKPLMIGQMQGKFQVVVLANVGHMLHEDDPARTAEVLVDFWKRNERVVIGSKVIKKVGES</sequence>
<evidence type="ECO:0000256" key="7">
    <source>
        <dbReference type="PIRSR" id="PIRSR022950-1"/>
    </source>
</evidence>
<dbReference type="EMBL" id="JH711587">
    <property type="protein sequence ID" value="EIW76003.1"/>
    <property type="molecule type" value="Genomic_DNA"/>
</dbReference>
<evidence type="ECO:0000256" key="8">
    <source>
        <dbReference type="SAM" id="MobiDB-lite"/>
    </source>
</evidence>
<evidence type="ECO:0000256" key="3">
    <source>
        <dbReference type="ARBA" id="ARBA00022487"/>
    </source>
</evidence>
<dbReference type="AlphaFoldDB" id="A0A5M3MA53"/>
<evidence type="ECO:0000313" key="11">
    <source>
        <dbReference type="Proteomes" id="UP000053558"/>
    </source>
</evidence>
<dbReference type="InterPro" id="IPR029058">
    <property type="entry name" value="AB_hydrolase_fold"/>
</dbReference>
<comment type="caution">
    <text evidence="10">The sequence shown here is derived from an EMBL/GenBank/DDBJ whole genome shotgun (WGS) entry which is preliminary data.</text>
</comment>
<gene>
    <name evidence="10" type="ORF">CONPUDRAFT_139918</name>
</gene>
<feature type="region of interest" description="Disordered" evidence="8">
    <location>
        <begin position="1"/>
        <end position="69"/>
    </location>
</feature>
<name>A0A5M3MA53_CONPW</name>
<dbReference type="SUPFAM" id="SSF53474">
    <property type="entry name" value="alpha/beta-Hydrolases"/>
    <property type="match status" value="1"/>
</dbReference>
<comment type="catalytic activity">
    <reaction evidence="5">
        <text>[phosphatase 2A protein]-C-terminal L-leucine methyl ester + H2O = [phosphatase 2A protein]-C-terminal L-leucine + methanol + H(+)</text>
        <dbReference type="Rhea" id="RHEA:48548"/>
        <dbReference type="Rhea" id="RHEA-COMP:12134"/>
        <dbReference type="Rhea" id="RHEA-COMP:12135"/>
        <dbReference type="ChEBI" id="CHEBI:15377"/>
        <dbReference type="ChEBI" id="CHEBI:15378"/>
        <dbReference type="ChEBI" id="CHEBI:17790"/>
        <dbReference type="ChEBI" id="CHEBI:90516"/>
        <dbReference type="ChEBI" id="CHEBI:90517"/>
        <dbReference type="EC" id="3.1.1.89"/>
    </reaction>
</comment>
<dbReference type="InterPro" id="IPR000073">
    <property type="entry name" value="AB_hydrolase_1"/>
</dbReference>
<keyword evidence="4 6" id="KW-0378">Hydrolase</keyword>
<dbReference type="PANTHER" id="PTHR14189">
    <property type="entry name" value="PROTEIN PHOSPHATASE METHYLESTERASE-1 RELATED"/>
    <property type="match status" value="1"/>
</dbReference>
<protein>
    <recommendedName>
        <fullName evidence="2 6">Protein phosphatase methylesterase 1</fullName>
        <shortName evidence="6">PME-1</shortName>
        <ecNumber evidence="6">3.1.1.-</ecNumber>
    </recommendedName>
</protein>
<dbReference type="Pfam" id="PF12697">
    <property type="entry name" value="Abhydrolase_6"/>
    <property type="match status" value="1"/>
</dbReference>
<accession>A0A5M3MA53</accession>
<evidence type="ECO:0000256" key="4">
    <source>
        <dbReference type="ARBA" id="ARBA00022801"/>
    </source>
</evidence>
<feature type="compositionally biased region" description="Acidic residues" evidence="8">
    <location>
        <begin position="23"/>
        <end position="33"/>
    </location>
</feature>
<evidence type="ECO:0000256" key="6">
    <source>
        <dbReference type="PIRNR" id="PIRNR022950"/>
    </source>
</evidence>
<evidence type="ECO:0000256" key="5">
    <source>
        <dbReference type="ARBA" id="ARBA00049203"/>
    </source>
</evidence>
<reference evidence="11" key="1">
    <citation type="journal article" date="2012" name="Science">
        <title>The Paleozoic origin of enzymatic lignin decomposition reconstructed from 31 fungal genomes.</title>
        <authorList>
            <person name="Floudas D."/>
            <person name="Binder M."/>
            <person name="Riley R."/>
            <person name="Barry K."/>
            <person name="Blanchette R.A."/>
            <person name="Henrissat B."/>
            <person name="Martinez A.T."/>
            <person name="Otillar R."/>
            <person name="Spatafora J.W."/>
            <person name="Yadav J.S."/>
            <person name="Aerts A."/>
            <person name="Benoit I."/>
            <person name="Boyd A."/>
            <person name="Carlson A."/>
            <person name="Copeland A."/>
            <person name="Coutinho P.M."/>
            <person name="de Vries R.P."/>
            <person name="Ferreira P."/>
            <person name="Findley K."/>
            <person name="Foster B."/>
            <person name="Gaskell J."/>
            <person name="Glotzer D."/>
            <person name="Gorecki P."/>
            <person name="Heitman J."/>
            <person name="Hesse C."/>
            <person name="Hori C."/>
            <person name="Igarashi K."/>
            <person name="Jurgens J.A."/>
            <person name="Kallen N."/>
            <person name="Kersten P."/>
            <person name="Kohler A."/>
            <person name="Kuees U."/>
            <person name="Kumar T.K.A."/>
            <person name="Kuo A."/>
            <person name="LaButti K."/>
            <person name="Larrondo L.F."/>
            <person name="Lindquist E."/>
            <person name="Ling A."/>
            <person name="Lombard V."/>
            <person name="Lucas S."/>
            <person name="Lundell T."/>
            <person name="Martin R."/>
            <person name="McLaughlin D.J."/>
            <person name="Morgenstern I."/>
            <person name="Morin E."/>
            <person name="Murat C."/>
            <person name="Nagy L.G."/>
            <person name="Nolan M."/>
            <person name="Ohm R.A."/>
            <person name="Patyshakuliyeva A."/>
            <person name="Rokas A."/>
            <person name="Ruiz-Duenas F.J."/>
            <person name="Sabat G."/>
            <person name="Salamov A."/>
            <person name="Samejima M."/>
            <person name="Schmutz J."/>
            <person name="Slot J.C."/>
            <person name="St John F."/>
            <person name="Stenlid J."/>
            <person name="Sun H."/>
            <person name="Sun S."/>
            <person name="Syed K."/>
            <person name="Tsang A."/>
            <person name="Wiebenga A."/>
            <person name="Young D."/>
            <person name="Pisabarro A."/>
            <person name="Eastwood D.C."/>
            <person name="Martin F."/>
            <person name="Cullen D."/>
            <person name="Grigoriev I.V."/>
            <person name="Hibbett D.S."/>
        </authorList>
    </citation>
    <scope>NUCLEOTIDE SEQUENCE [LARGE SCALE GENOMIC DNA]</scope>
    <source>
        <strain evidence="11">RWD-64-598 SS2</strain>
    </source>
</reference>
<dbReference type="PIRSF" id="PIRSF022950">
    <property type="entry name" value="PPase_methylesterase_euk"/>
    <property type="match status" value="1"/>
</dbReference>
<dbReference type="OrthoDB" id="194865at2759"/>
<proteinExistence type="inferred from homology"/>
<feature type="domain" description="AB hydrolase-1" evidence="9">
    <location>
        <begin position="111"/>
        <end position="365"/>
    </location>
</feature>
<organism evidence="10 11">
    <name type="scientific">Coniophora puteana (strain RWD-64-598)</name>
    <name type="common">Brown rot fungus</name>
    <dbReference type="NCBI Taxonomy" id="741705"/>
    <lineage>
        <taxon>Eukaryota</taxon>
        <taxon>Fungi</taxon>
        <taxon>Dikarya</taxon>
        <taxon>Basidiomycota</taxon>
        <taxon>Agaricomycotina</taxon>
        <taxon>Agaricomycetes</taxon>
        <taxon>Agaricomycetidae</taxon>
        <taxon>Boletales</taxon>
        <taxon>Coniophorineae</taxon>
        <taxon>Coniophoraceae</taxon>
        <taxon>Coniophora</taxon>
    </lineage>
</organism>
<dbReference type="PANTHER" id="PTHR14189:SF0">
    <property type="entry name" value="PROTEIN PHOSPHATASE METHYLESTERASE 1"/>
    <property type="match status" value="1"/>
</dbReference>
<evidence type="ECO:0000256" key="1">
    <source>
        <dbReference type="ARBA" id="ARBA00008645"/>
    </source>
</evidence>
<dbReference type="InterPro" id="IPR016812">
    <property type="entry name" value="PPase_methylesterase_euk"/>
</dbReference>
<feature type="active site" evidence="7">
    <location>
        <position position="352"/>
    </location>
</feature>
<feature type="active site" evidence="7">
    <location>
        <position position="196"/>
    </location>
</feature>
<evidence type="ECO:0000259" key="9">
    <source>
        <dbReference type="Pfam" id="PF12697"/>
    </source>
</evidence>
<evidence type="ECO:0000313" key="10">
    <source>
        <dbReference type="EMBL" id="EIW76003.1"/>
    </source>
</evidence>
<dbReference type="Gene3D" id="3.40.50.1820">
    <property type="entry name" value="alpha/beta hydrolase"/>
    <property type="match status" value="1"/>
</dbReference>
<evidence type="ECO:0000256" key="2">
    <source>
        <dbReference type="ARBA" id="ARBA00020672"/>
    </source>
</evidence>
<dbReference type="GO" id="GO:0051723">
    <property type="term" value="F:protein methylesterase activity"/>
    <property type="evidence" value="ECO:0007669"/>
    <property type="project" value="UniProtKB-EC"/>
</dbReference>
<feature type="active site" evidence="7">
    <location>
        <position position="223"/>
    </location>
</feature>
<dbReference type="GeneID" id="19201416"/>
<dbReference type="KEGG" id="cput:CONPUDRAFT_139918"/>
<keyword evidence="11" id="KW-1185">Reference proteome</keyword>
<dbReference type="Proteomes" id="UP000053558">
    <property type="component" value="Unassembled WGS sequence"/>
</dbReference>
<dbReference type="OMA" id="VMVCHHG"/>
<comment type="similarity">
    <text evidence="1 6">Belongs to the AB hydrolase superfamily.</text>
</comment>
<dbReference type="EC" id="3.1.1.-" evidence="6"/>
<comment type="function">
    <text evidence="6">Demethylates proteins that have been reversibly carboxymethylated.</text>
</comment>